<keyword evidence="3" id="KW-1185">Reference proteome</keyword>
<keyword evidence="1" id="KW-0812">Transmembrane</keyword>
<name>A0A6A5WF64_9PLEO</name>
<proteinExistence type="predicted"/>
<dbReference type="Proteomes" id="UP000799779">
    <property type="component" value="Unassembled WGS sequence"/>
</dbReference>
<organism evidence="2 3">
    <name type="scientific">Amniculicola lignicola CBS 123094</name>
    <dbReference type="NCBI Taxonomy" id="1392246"/>
    <lineage>
        <taxon>Eukaryota</taxon>
        <taxon>Fungi</taxon>
        <taxon>Dikarya</taxon>
        <taxon>Ascomycota</taxon>
        <taxon>Pezizomycotina</taxon>
        <taxon>Dothideomycetes</taxon>
        <taxon>Pleosporomycetidae</taxon>
        <taxon>Pleosporales</taxon>
        <taxon>Amniculicolaceae</taxon>
        <taxon>Amniculicola</taxon>
    </lineage>
</organism>
<evidence type="ECO:0000256" key="1">
    <source>
        <dbReference type="SAM" id="Phobius"/>
    </source>
</evidence>
<accession>A0A6A5WF64</accession>
<keyword evidence="1" id="KW-1133">Transmembrane helix</keyword>
<sequence>MPPLAEHFQFGNLPFIDPHLHNRHGNLAQVQSPGDVVYTVILLMLFIHGPVLLLFFILLLLLPCSPLLNCMDRLRESRGSHRLHRWISMRQTQRDLDAIARYRRLEKVDVGMEDRMEAGMFEVRGGTIGGTVVGDAETYSLFSGRLGRVYGTMYGSTKECGSQKG</sequence>
<gene>
    <name evidence="2" type="ORF">P154DRAFT_578543</name>
</gene>
<protein>
    <submittedName>
        <fullName evidence="2">Uncharacterized protein</fullName>
    </submittedName>
</protein>
<keyword evidence="1" id="KW-0472">Membrane</keyword>
<reference evidence="2" key="1">
    <citation type="journal article" date="2020" name="Stud. Mycol.">
        <title>101 Dothideomycetes genomes: a test case for predicting lifestyles and emergence of pathogens.</title>
        <authorList>
            <person name="Haridas S."/>
            <person name="Albert R."/>
            <person name="Binder M."/>
            <person name="Bloem J."/>
            <person name="Labutti K."/>
            <person name="Salamov A."/>
            <person name="Andreopoulos B."/>
            <person name="Baker S."/>
            <person name="Barry K."/>
            <person name="Bills G."/>
            <person name="Bluhm B."/>
            <person name="Cannon C."/>
            <person name="Castanera R."/>
            <person name="Culley D."/>
            <person name="Daum C."/>
            <person name="Ezra D."/>
            <person name="Gonzalez J."/>
            <person name="Henrissat B."/>
            <person name="Kuo A."/>
            <person name="Liang C."/>
            <person name="Lipzen A."/>
            <person name="Lutzoni F."/>
            <person name="Magnuson J."/>
            <person name="Mondo S."/>
            <person name="Nolan M."/>
            <person name="Ohm R."/>
            <person name="Pangilinan J."/>
            <person name="Park H.-J."/>
            <person name="Ramirez L."/>
            <person name="Alfaro M."/>
            <person name="Sun H."/>
            <person name="Tritt A."/>
            <person name="Yoshinaga Y."/>
            <person name="Zwiers L.-H."/>
            <person name="Turgeon B."/>
            <person name="Goodwin S."/>
            <person name="Spatafora J."/>
            <person name="Crous P."/>
            <person name="Grigoriev I."/>
        </authorList>
    </citation>
    <scope>NUCLEOTIDE SEQUENCE</scope>
    <source>
        <strain evidence="2">CBS 123094</strain>
    </source>
</reference>
<feature type="transmembrane region" description="Helical" evidence="1">
    <location>
        <begin position="36"/>
        <end position="62"/>
    </location>
</feature>
<dbReference type="EMBL" id="ML977609">
    <property type="protein sequence ID" value="KAF1997805.1"/>
    <property type="molecule type" value="Genomic_DNA"/>
</dbReference>
<evidence type="ECO:0000313" key="2">
    <source>
        <dbReference type="EMBL" id="KAF1997805.1"/>
    </source>
</evidence>
<dbReference type="AlphaFoldDB" id="A0A6A5WF64"/>
<evidence type="ECO:0000313" key="3">
    <source>
        <dbReference type="Proteomes" id="UP000799779"/>
    </source>
</evidence>